<dbReference type="PANTHER" id="PTHR46429:SF1">
    <property type="entry name" value="23S RRNA (GUANOSINE-2'-O-)-METHYLTRANSFERASE RLMB"/>
    <property type="match status" value="1"/>
</dbReference>
<evidence type="ECO:0000313" key="5">
    <source>
        <dbReference type="Proteomes" id="UP000063964"/>
    </source>
</evidence>
<dbReference type="SUPFAM" id="SSF75217">
    <property type="entry name" value="alpha/beta knot"/>
    <property type="match status" value="1"/>
</dbReference>
<dbReference type="Proteomes" id="UP000063964">
    <property type="component" value="Chromosome"/>
</dbReference>
<dbReference type="GO" id="GO:0032259">
    <property type="term" value="P:methylation"/>
    <property type="evidence" value="ECO:0007669"/>
    <property type="project" value="UniProtKB-KW"/>
</dbReference>
<dbReference type="GO" id="GO:0008173">
    <property type="term" value="F:RNA methyltransferase activity"/>
    <property type="evidence" value="ECO:0007669"/>
    <property type="project" value="InterPro"/>
</dbReference>
<evidence type="ECO:0000256" key="1">
    <source>
        <dbReference type="ARBA" id="ARBA00022603"/>
    </source>
</evidence>
<evidence type="ECO:0000259" key="3">
    <source>
        <dbReference type="SMART" id="SM00967"/>
    </source>
</evidence>
<dbReference type="CDD" id="cd18103">
    <property type="entry name" value="SpoU-like_RlmB"/>
    <property type="match status" value="1"/>
</dbReference>
<dbReference type="KEGG" id="doa:AXF15_06190"/>
<dbReference type="GO" id="GO:0003723">
    <property type="term" value="F:RNA binding"/>
    <property type="evidence" value="ECO:0007669"/>
    <property type="project" value="InterPro"/>
</dbReference>
<evidence type="ECO:0000256" key="2">
    <source>
        <dbReference type="ARBA" id="ARBA00022679"/>
    </source>
</evidence>
<dbReference type="STRING" id="888061.AXF15_06190"/>
<evidence type="ECO:0000313" key="4">
    <source>
        <dbReference type="EMBL" id="AMD94030.1"/>
    </source>
</evidence>
<keyword evidence="1 4" id="KW-0489">Methyltransferase</keyword>
<dbReference type="AlphaFoldDB" id="A0A0X8JSD8"/>
<dbReference type="InterPro" id="IPR004441">
    <property type="entry name" value="rRNA_MeTrfase_TrmH"/>
</dbReference>
<dbReference type="EMBL" id="CP014230">
    <property type="protein sequence ID" value="AMD94030.1"/>
    <property type="molecule type" value="Genomic_DNA"/>
</dbReference>
<reference evidence="5" key="1">
    <citation type="submission" date="2016-02" db="EMBL/GenBank/DDBJ databases">
        <authorList>
            <person name="Holder M.E."/>
            <person name="Ajami N.J."/>
            <person name="Petrosino J.F."/>
        </authorList>
    </citation>
    <scope>NUCLEOTIDE SEQUENCE [LARGE SCALE GENOMIC DNA]</scope>
    <source>
        <strain evidence="5">DSM 12838</strain>
    </source>
</reference>
<feature type="domain" description="RNA 2-O ribose methyltransferase substrate binding" evidence="3">
    <location>
        <begin position="17"/>
        <end position="90"/>
    </location>
</feature>
<keyword evidence="2 4" id="KW-0808">Transferase</keyword>
<dbReference type="Gene3D" id="3.30.1330.30">
    <property type="match status" value="1"/>
</dbReference>
<dbReference type="InterPro" id="IPR029028">
    <property type="entry name" value="Alpha/beta_knot_MTases"/>
</dbReference>
<dbReference type="GO" id="GO:0006396">
    <property type="term" value="P:RNA processing"/>
    <property type="evidence" value="ECO:0007669"/>
    <property type="project" value="InterPro"/>
</dbReference>
<organism evidence="4 5">
    <name type="scientific">Desulfomicrobium orale DSM 12838</name>
    <dbReference type="NCBI Taxonomy" id="888061"/>
    <lineage>
        <taxon>Bacteria</taxon>
        <taxon>Pseudomonadati</taxon>
        <taxon>Thermodesulfobacteriota</taxon>
        <taxon>Desulfovibrionia</taxon>
        <taxon>Desulfovibrionales</taxon>
        <taxon>Desulfomicrobiaceae</taxon>
        <taxon>Desulfomicrobium</taxon>
    </lineage>
</organism>
<dbReference type="PANTHER" id="PTHR46429">
    <property type="entry name" value="23S RRNA (GUANOSINE-2'-O-)-METHYLTRANSFERASE RLMB"/>
    <property type="match status" value="1"/>
</dbReference>
<protein>
    <submittedName>
        <fullName evidence="4">RNA methyltransferase</fullName>
    </submittedName>
</protein>
<dbReference type="InterPro" id="IPR001537">
    <property type="entry name" value="SpoU_MeTrfase"/>
</dbReference>
<keyword evidence="5" id="KW-1185">Reference proteome</keyword>
<gene>
    <name evidence="4" type="ORF">AXF15_06190</name>
</gene>
<dbReference type="SMART" id="SM00967">
    <property type="entry name" value="SpoU_sub_bind"/>
    <property type="match status" value="1"/>
</dbReference>
<accession>A0A0X8JSD8</accession>
<dbReference type="Pfam" id="PF00588">
    <property type="entry name" value="SpoU_methylase"/>
    <property type="match status" value="1"/>
</dbReference>
<dbReference type="InterPro" id="IPR029026">
    <property type="entry name" value="tRNA_m1G_MTases_N"/>
</dbReference>
<dbReference type="GO" id="GO:0005829">
    <property type="term" value="C:cytosol"/>
    <property type="evidence" value="ECO:0007669"/>
    <property type="project" value="TreeGrafter"/>
</dbReference>
<sequence length="262" mass="28335">MLPKPSRKRENQADTHLTPGRKPVLECIMDRPHMLDTVFLAEDAPGLGEVIQACRQHGVRFRKIPRRELDRMFQGAHQGVVARLRGREFMEIEPFLAQAARSPLPLVLALDQVQDPGNAGTLARTLLALGGGGLLFPRDRSAFLGQAAAKAAAGALDRLPLCQVVNLSRTLDTCRDSGFSVYGTGLDPQTRPLFGTAFSFPAVLVLGNEDKGMRPNVGKRCQAVLSIPMHAGWDSLNVAQAGAMIMGEMLRQHGGGVWPSQG</sequence>
<dbReference type="InterPro" id="IPR013123">
    <property type="entry name" value="SpoU_subst-bd"/>
</dbReference>
<dbReference type="InterPro" id="IPR029064">
    <property type="entry name" value="Ribosomal_eL30-like_sf"/>
</dbReference>
<name>A0A0X8JSD8_9BACT</name>
<proteinExistence type="predicted"/>
<dbReference type="Gene3D" id="3.40.1280.10">
    <property type="match status" value="1"/>
</dbReference>
<dbReference type="Pfam" id="PF08032">
    <property type="entry name" value="SpoU_sub_bind"/>
    <property type="match status" value="1"/>
</dbReference>
<dbReference type="SUPFAM" id="SSF55315">
    <property type="entry name" value="L30e-like"/>
    <property type="match status" value="1"/>
</dbReference>